<feature type="DNA-binding region" description="H-T-H motif" evidence="2">
    <location>
        <begin position="32"/>
        <end position="51"/>
    </location>
</feature>
<evidence type="ECO:0000256" key="1">
    <source>
        <dbReference type="ARBA" id="ARBA00023125"/>
    </source>
</evidence>
<comment type="caution">
    <text evidence="5">The sequence shown here is derived from an EMBL/GenBank/DDBJ whole genome shotgun (WGS) entry which is preliminary data.</text>
</comment>
<dbReference type="InterPro" id="IPR009057">
    <property type="entry name" value="Homeodomain-like_sf"/>
</dbReference>
<protein>
    <submittedName>
        <fullName evidence="5">TetR family transcriptional regulator</fullName>
    </submittedName>
</protein>
<dbReference type="Gene3D" id="1.10.357.10">
    <property type="entry name" value="Tetracycline Repressor, domain 2"/>
    <property type="match status" value="1"/>
</dbReference>
<gene>
    <name evidence="5" type="ORF">GCM10009554_23080</name>
</gene>
<dbReference type="PROSITE" id="PS50977">
    <property type="entry name" value="HTH_TETR_2"/>
    <property type="match status" value="1"/>
</dbReference>
<reference evidence="5 6" key="1">
    <citation type="journal article" date="2019" name="Int. J. Syst. Evol. Microbiol.">
        <title>The Global Catalogue of Microorganisms (GCM) 10K type strain sequencing project: providing services to taxonomists for standard genome sequencing and annotation.</title>
        <authorList>
            <consortium name="The Broad Institute Genomics Platform"/>
            <consortium name="The Broad Institute Genome Sequencing Center for Infectious Disease"/>
            <person name="Wu L."/>
            <person name="Ma J."/>
        </authorList>
    </citation>
    <scope>NUCLEOTIDE SEQUENCE [LARGE SCALE GENOMIC DNA]</scope>
    <source>
        <strain evidence="5 6">JCM 10977</strain>
    </source>
</reference>
<dbReference type="Proteomes" id="UP001500542">
    <property type="component" value="Unassembled WGS sequence"/>
</dbReference>
<dbReference type="Gene3D" id="1.10.10.60">
    <property type="entry name" value="Homeodomain-like"/>
    <property type="match status" value="1"/>
</dbReference>
<feature type="region of interest" description="Disordered" evidence="3">
    <location>
        <begin position="130"/>
        <end position="174"/>
    </location>
</feature>
<evidence type="ECO:0000259" key="4">
    <source>
        <dbReference type="PROSITE" id="PS50977"/>
    </source>
</evidence>
<evidence type="ECO:0000313" key="5">
    <source>
        <dbReference type="EMBL" id="GAA0935906.1"/>
    </source>
</evidence>
<name>A0ABN1Q1M8_9ACTN</name>
<dbReference type="SUPFAM" id="SSF48498">
    <property type="entry name" value="Tetracyclin repressor-like, C-terminal domain"/>
    <property type="match status" value="2"/>
</dbReference>
<proteinExistence type="predicted"/>
<feature type="compositionally biased region" description="Gly residues" evidence="3">
    <location>
        <begin position="150"/>
        <end position="164"/>
    </location>
</feature>
<dbReference type="RefSeq" id="WP_343967856.1">
    <property type="nucleotide sequence ID" value="NZ_BAAAHK010000005.1"/>
</dbReference>
<dbReference type="EMBL" id="BAAAHK010000005">
    <property type="protein sequence ID" value="GAA0935906.1"/>
    <property type="molecule type" value="Genomic_DNA"/>
</dbReference>
<organism evidence="5 6">
    <name type="scientific">Kribbella koreensis</name>
    <dbReference type="NCBI Taxonomy" id="57909"/>
    <lineage>
        <taxon>Bacteria</taxon>
        <taxon>Bacillati</taxon>
        <taxon>Actinomycetota</taxon>
        <taxon>Actinomycetes</taxon>
        <taxon>Propionibacteriales</taxon>
        <taxon>Kribbellaceae</taxon>
        <taxon>Kribbella</taxon>
    </lineage>
</organism>
<dbReference type="InterPro" id="IPR036271">
    <property type="entry name" value="Tet_transcr_reg_TetR-rel_C_sf"/>
</dbReference>
<feature type="domain" description="HTH tetR-type" evidence="4">
    <location>
        <begin position="9"/>
        <end position="69"/>
    </location>
</feature>
<dbReference type="PRINTS" id="PR00455">
    <property type="entry name" value="HTHTETR"/>
</dbReference>
<dbReference type="Pfam" id="PF00440">
    <property type="entry name" value="TetR_N"/>
    <property type="match status" value="1"/>
</dbReference>
<evidence type="ECO:0000256" key="3">
    <source>
        <dbReference type="SAM" id="MobiDB-lite"/>
    </source>
</evidence>
<dbReference type="InterPro" id="IPR050109">
    <property type="entry name" value="HTH-type_TetR-like_transc_reg"/>
</dbReference>
<keyword evidence="6" id="KW-1185">Reference proteome</keyword>
<dbReference type="InterPro" id="IPR001647">
    <property type="entry name" value="HTH_TetR"/>
</dbReference>
<keyword evidence="1 2" id="KW-0238">DNA-binding</keyword>
<dbReference type="InterPro" id="IPR041678">
    <property type="entry name" value="TetR_C_16"/>
</dbReference>
<dbReference type="PANTHER" id="PTHR30055:SF235">
    <property type="entry name" value="TRANSCRIPTIONAL REGULATORY PROTEIN"/>
    <property type="match status" value="1"/>
</dbReference>
<sequence length="239" mass="25092">MSDGKRSADRTRGVILAAARERFAADGYERATIRAIAADAAIDPAMVMRYFGNKEKLFAAAAEFDLRLPDLSKVPREEIGAALTNHFLDRWEDDESLKALLRASVTNEAAADRMRQLFADQLGPAIMHLSTPPGGGDAHRPGPGSHLGNPVGGAQPGDPVGGAQLGDPATPVPTASAATRAGLVATQALGFALCRYILALPPVANLTREEAVAWLGPTITRYLTAPPTPRSGLNPPQTG</sequence>
<evidence type="ECO:0000256" key="2">
    <source>
        <dbReference type="PROSITE-ProRule" id="PRU00335"/>
    </source>
</evidence>
<dbReference type="SUPFAM" id="SSF46689">
    <property type="entry name" value="Homeodomain-like"/>
    <property type="match status" value="1"/>
</dbReference>
<dbReference type="Pfam" id="PF17920">
    <property type="entry name" value="TetR_C_16"/>
    <property type="match status" value="2"/>
</dbReference>
<dbReference type="PANTHER" id="PTHR30055">
    <property type="entry name" value="HTH-TYPE TRANSCRIPTIONAL REGULATOR RUTR"/>
    <property type="match status" value="1"/>
</dbReference>
<accession>A0ABN1Q1M8</accession>
<evidence type="ECO:0000313" key="6">
    <source>
        <dbReference type="Proteomes" id="UP001500542"/>
    </source>
</evidence>